<evidence type="ECO:0000313" key="1">
    <source>
        <dbReference type="EMBL" id="KEH26318.1"/>
    </source>
</evidence>
<dbReference type="HOGENOM" id="CLU_861572_0_0_1"/>
<protein>
    <submittedName>
        <fullName evidence="1 2">Uncharacterized protein</fullName>
    </submittedName>
</protein>
<dbReference type="EMBL" id="CM001222">
    <property type="protein sequence ID" value="KEH26318.1"/>
    <property type="molecule type" value="Genomic_DNA"/>
</dbReference>
<reference evidence="1 3" key="2">
    <citation type="journal article" date="2014" name="BMC Genomics">
        <title>An improved genome release (version Mt4.0) for the model legume Medicago truncatula.</title>
        <authorList>
            <person name="Tang H."/>
            <person name="Krishnakumar V."/>
            <person name="Bidwell S."/>
            <person name="Rosen B."/>
            <person name="Chan A."/>
            <person name="Zhou S."/>
            <person name="Gentzbittel L."/>
            <person name="Childs K.L."/>
            <person name="Yandell M."/>
            <person name="Gundlach H."/>
            <person name="Mayer K.F."/>
            <person name="Schwartz D.C."/>
            <person name="Town C.D."/>
        </authorList>
    </citation>
    <scope>GENOME REANNOTATION</scope>
    <source>
        <strain evidence="1">A17</strain>
        <strain evidence="2 3">cv. Jemalong A17</strain>
    </source>
</reference>
<name>A0A072UB70_MEDTR</name>
<dbReference type="EnsemblPlants" id="KEH26318">
    <property type="protein sequence ID" value="KEH26318"/>
    <property type="gene ID" value="MTR_6g452660"/>
</dbReference>
<proteinExistence type="predicted"/>
<reference evidence="1 3" key="1">
    <citation type="journal article" date="2011" name="Nature">
        <title>The Medicago genome provides insight into the evolution of rhizobial symbioses.</title>
        <authorList>
            <person name="Young N.D."/>
            <person name="Debelle F."/>
            <person name="Oldroyd G.E."/>
            <person name="Geurts R."/>
            <person name="Cannon S.B."/>
            <person name="Udvardi M.K."/>
            <person name="Benedito V.A."/>
            <person name="Mayer K.F."/>
            <person name="Gouzy J."/>
            <person name="Schoof H."/>
            <person name="Van de Peer Y."/>
            <person name="Proost S."/>
            <person name="Cook D.R."/>
            <person name="Meyers B.C."/>
            <person name="Spannagl M."/>
            <person name="Cheung F."/>
            <person name="De Mita S."/>
            <person name="Krishnakumar V."/>
            <person name="Gundlach H."/>
            <person name="Zhou S."/>
            <person name="Mudge J."/>
            <person name="Bharti A.K."/>
            <person name="Murray J.D."/>
            <person name="Naoumkina M.A."/>
            <person name="Rosen B."/>
            <person name="Silverstein K.A."/>
            <person name="Tang H."/>
            <person name="Rombauts S."/>
            <person name="Zhao P.X."/>
            <person name="Zhou P."/>
            <person name="Barbe V."/>
            <person name="Bardou P."/>
            <person name="Bechner M."/>
            <person name="Bellec A."/>
            <person name="Berger A."/>
            <person name="Berges H."/>
            <person name="Bidwell S."/>
            <person name="Bisseling T."/>
            <person name="Choisne N."/>
            <person name="Couloux A."/>
            <person name="Denny R."/>
            <person name="Deshpande S."/>
            <person name="Dai X."/>
            <person name="Doyle J.J."/>
            <person name="Dudez A.M."/>
            <person name="Farmer A.D."/>
            <person name="Fouteau S."/>
            <person name="Franken C."/>
            <person name="Gibelin C."/>
            <person name="Gish J."/>
            <person name="Goldstein S."/>
            <person name="Gonzalez A.J."/>
            <person name="Green P.J."/>
            <person name="Hallab A."/>
            <person name="Hartog M."/>
            <person name="Hua A."/>
            <person name="Humphray S.J."/>
            <person name="Jeong D.H."/>
            <person name="Jing Y."/>
            <person name="Jocker A."/>
            <person name="Kenton S.M."/>
            <person name="Kim D.J."/>
            <person name="Klee K."/>
            <person name="Lai H."/>
            <person name="Lang C."/>
            <person name="Lin S."/>
            <person name="Macmil S.L."/>
            <person name="Magdelenat G."/>
            <person name="Matthews L."/>
            <person name="McCorrison J."/>
            <person name="Monaghan E.L."/>
            <person name="Mun J.H."/>
            <person name="Najar F.Z."/>
            <person name="Nicholson C."/>
            <person name="Noirot C."/>
            <person name="O'Bleness M."/>
            <person name="Paule C.R."/>
            <person name="Poulain J."/>
            <person name="Prion F."/>
            <person name="Qin B."/>
            <person name="Qu C."/>
            <person name="Retzel E.F."/>
            <person name="Riddle C."/>
            <person name="Sallet E."/>
            <person name="Samain S."/>
            <person name="Samson N."/>
            <person name="Sanders I."/>
            <person name="Saurat O."/>
            <person name="Scarpelli C."/>
            <person name="Schiex T."/>
            <person name="Segurens B."/>
            <person name="Severin A.J."/>
            <person name="Sherrier D.J."/>
            <person name="Shi R."/>
            <person name="Sims S."/>
            <person name="Singer S.R."/>
            <person name="Sinharoy S."/>
            <person name="Sterck L."/>
            <person name="Viollet A."/>
            <person name="Wang B.B."/>
            <person name="Wang K."/>
            <person name="Wang M."/>
            <person name="Wang X."/>
            <person name="Warfsmann J."/>
            <person name="Weissenbach J."/>
            <person name="White D.D."/>
            <person name="White J.D."/>
            <person name="Wiley G.B."/>
            <person name="Wincker P."/>
            <person name="Xing Y."/>
            <person name="Yang L."/>
            <person name="Yao Z."/>
            <person name="Ying F."/>
            <person name="Zhai J."/>
            <person name="Zhou L."/>
            <person name="Zuber A."/>
            <person name="Denarie J."/>
            <person name="Dixon R.A."/>
            <person name="May G.D."/>
            <person name="Schwartz D.C."/>
            <person name="Rogers J."/>
            <person name="Quetier F."/>
            <person name="Town C.D."/>
            <person name="Roe B.A."/>
        </authorList>
    </citation>
    <scope>NUCLEOTIDE SEQUENCE [LARGE SCALE GENOMIC DNA]</scope>
    <source>
        <strain evidence="1">A17</strain>
        <strain evidence="2 3">cv. Jemalong A17</strain>
    </source>
</reference>
<evidence type="ECO:0000313" key="2">
    <source>
        <dbReference type="EnsemblPlants" id="KEH26318"/>
    </source>
</evidence>
<gene>
    <name evidence="1" type="ordered locus">MTR_6g452660</name>
</gene>
<keyword evidence="3" id="KW-1185">Reference proteome</keyword>
<accession>A0A072UB70</accession>
<sequence length="323" mass="36508">MAENYYPWTPSPILPPCYGIFGHTSVECQLGHQVASPSQTSGILPSQPKANPKVQLNDVILRYCKQLEDPVVETKTNEVEVESEKPQRFDEFKLDEQVRKFVEIIQAKLPSKLKDPKSFSIPCVIGSEIIERVMCDLGENNLGTARAHTGMAVPDHAKPNQAKLQELGTAVPDPKVAFTTLCLSTFKRVMACIIWGRIELGNTRTDELFTLWAMLNNHPINTCFSLLDYLSQVGNRSDGRGEIVVHEEHIIGEEEGAHLHQEEEHHDHETEGNNDNERWTWIQTEVERISTEQQRQGVELSGLRNDSLRGNPYPKRITKCFGT</sequence>
<evidence type="ECO:0000313" key="3">
    <source>
        <dbReference type="Proteomes" id="UP000002051"/>
    </source>
</evidence>
<dbReference type="Proteomes" id="UP000002051">
    <property type="component" value="Chromosome 6"/>
</dbReference>
<dbReference type="AlphaFoldDB" id="A0A072UB70"/>
<organism evidence="1 3">
    <name type="scientific">Medicago truncatula</name>
    <name type="common">Barrel medic</name>
    <name type="synonym">Medicago tribuloides</name>
    <dbReference type="NCBI Taxonomy" id="3880"/>
    <lineage>
        <taxon>Eukaryota</taxon>
        <taxon>Viridiplantae</taxon>
        <taxon>Streptophyta</taxon>
        <taxon>Embryophyta</taxon>
        <taxon>Tracheophyta</taxon>
        <taxon>Spermatophyta</taxon>
        <taxon>Magnoliopsida</taxon>
        <taxon>eudicotyledons</taxon>
        <taxon>Gunneridae</taxon>
        <taxon>Pentapetalae</taxon>
        <taxon>rosids</taxon>
        <taxon>fabids</taxon>
        <taxon>Fabales</taxon>
        <taxon>Fabaceae</taxon>
        <taxon>Papilionoideae</taxon>
        <taxon>50 kb inversion clade</taxon>
        <taxon>NPAAA clade</taxon>
        <taxon>Hologalegina</taxon>
        <taxon>IRL clade</taxon>
        <taxon>Trifolieae</taxon>
        <taxon>Medicago</taxon>
    </lineage>
</organism>
<reference evidence="2" key="3">
    <citation type="submission" date="2015-04" db="UniProtKB">
        <authorList>
            <consortium name="EnsemblPlants"/>
        </authorList>
    </citation>
    <scope>IDENTIFICATION</scope>
    <source>
        <strain evidence="2">cv. Jemalong A17</strain>
    </source>
</reference>